<dbReference type="EMBL" id="JACHFR010000002">
    <property type="protein sequence ID" value="MBB5219133.1"/>
    <property type="molecule type" value="Genomic_DNA"/>
</dbReference>
<dbReference type="KEGG" id="trc:DYE49_11125"/>
<dbReference type="InterPro" id="IPR036116">
    <property type="entry name" value="FN3_sf"/>
</dbReference>
<evidence type="ECO:0000313" key="4">
    <source>
        <dbReference type="Proteomes" id="UP000578697"/>
    </source>
</evidence>
<protein>
    <submittedName>
        <fullName evidence="2">Uncharacterized protein</fullName>
    </submittedName>
</protein>
<accession>A0A840SHY8</accession>
<evidence type="ECO:0000256" key="1">
    <source>
        <dbReference type="SAM" id="SignalP"/>
    </source>
</evidence>
<dbReference type="Gene3D" id="2.115.10.20">
    <property type="entry name" value="Glycosyl hydrolase domain, family 43"/>
    <property type="match status" value="2"/>
</dbReference>
<evidence type="ECO:0000313" key="5">
    <source>
        <dbReference type="Proteomes" id="UP000593591"/>
    </source>
</evidence>
<dbReference type="InterPro" id="IPR023296">
    <property type="entry name" value="Glyco_hydro_beta-prop_sf"/>
</dbReference>
<dbReference type="PANTHER" id="PTHR43301:SF3">
    <property type="entry name" value="ARABINAN ENDO-1,5-ALPHA-L-ARABINOSIDASE A-RELATED"/>
    <property type="match status" value="1"/>
</dbReference>
<dbReference type="Proteomes" id="UP000578697">
    <property type="component" value="Unassembled WGS sequence"/>
</dbReference>
<feature type="signal peptide" evidence="1">
    <location>
        <begin position="1"/>
        <end position="22"/>
    </location>
</feature>
<reference evidence="3 5" key="1">
    <citation type="submission" date="2018-08" db="EMBL/GenBank/DDBJ databases">
        <title>The first complete genome of Treponema rectale (CHPAT), a commensal spirochete of the bovine rectum.</title>
        <authorList>
            <person name="Staton G.J."/>
            <person name="Clegg S.R."/>
            <person name="Carter S.D."/>
            <person name="Radford A.D."/>
            <person name="Darby A."/>
            <person name="Hall N."/>
            <person name="Birtles R.J."/>
            <person name="Evans N.J."/>
        </authorList>
    </citation>
    <scope>NUCLEOTIDE SEQUENCE [LARGE SCALE GENOMIC DNA]</scope>
    <source>
        <strain evidence="3 5">CHPA</strain>
    </source>
</reference>
<keyword evidence="1" id="KW-0732">Signal</keyword>
<dbReference type="RefSeq" id="WP_184652558.1">
    <property type="nucleotide sequence ID" value="NZ_JACHFR010000002.1"/>
</dbReference>
<feature type="chain" id="PRO_5036418380" evidence="1">
    <location>
        <begin position="23"/>
        <end position="495"/>
    </location>
</feature>
<keyword evidence="4" id="KW-1185">Reference proteome</keyword>
<dbReference type="AlphaFoldDB" id="A0A840SHY8"/>
<proteinExistence type="predicted"/>
<evidence type="ECO:0000313" key="2">
    <source>
        <dbReference type="EMBL" id="MBB5219133.1"/>
    </source>
</evidence>
<dbReference type="Proteomes" id="UP000593591">
    <property type="component" value="Chromosome"/>
</dbReference>
<dbReference type="SUPFAM" id="SSF75005">
    <property type="entry name" value="Arabinanase/levansucrase/invertase"/>
    <property type="match status" value="2"/>
</dbReference>
<dbReference type="PROSITE" id="PS51257">
    <property type="entry name" value="PROKAR_LIPOPROTEIN"/>
    <property type="match status" value="1"/>
</dbReference>
<dbReference type="SUPFAM" id="SSF49265">
    <property type="entry name" value="Fibronectin type III"/>
    <property type="match status" value="1"/>
</dbReference>
<gene>
    <name evidence="3" type="ORF">DYE49_11125</name>
    <name evidence="2" type="ORF">HNP77_001502</name>
</gene>
<sequence>MKKILSMLVAVIAAGMTFTAFSCSDDNSSSGDAKAFIVWEAVDDAVSYNIGIVGNTSKITYKNTGSADNYYEWSGLEDGEEYTFSIYATLSDGTNTKTNAVTRTVCAEKGGRCLRVMGYFRDSGSTLEEQSLHLAVTTDGLHWQSLNGNTGVFQLSTIGGNRVRDPYIVKKPDGKYLMIATDWTTYLSPSSPGNHRLYDGTTSDVSDWDYVTDNYWNVNTTCLIFADSDDMTEWTNERQIQMVSDEEKTAFKAAYGNYQFCWAPEIIHNNGEVIFTDPETGKTYTYGVIWSGSGETNGTTSKSYNSKKNKYETTSGRGFGYRRTFVNYTNDFETFTDAQVYFEPTPNNTANSNIDASVCTDDKGKFYIFFKDEKSGYYGMGENYSTSLLPNSFNTNCIWGRGWNGKQVQEAAGGTYNQGEGMFCFRPNAGVDKWYCVLDAHDAHQSKVFATFETTDFMTWKENDKTSWPTGDIRHGACVEVTLDEMLKLIDFYGF</sequence>
<dbReference type="InterPro" id="IPR050727">
    <property type="entry name" value="GH43_arabinanases"/>
</dbReference>
<dbReference type="EMBL" id="CP031517">
    <property type="protein sequence ID" value="QOS40967.1"/>
    <property type="molecule type" value="Genomic_DNA"/>
</dbReference>
<dbReference type="PANTHER" id="PTHR43301">
    <property type="entry name" value="ARABINAN ENDO-1,5-ALPHA-L-ARABINOSIDASE"/>
    <property type="match status" value="1"/>
</dbReference>
<organism evidence="2 4">
    <name type="scientific">Treponema rectale</name>
    <dbReference type="NCBI Taxonomy" id="744512"/>
    <lineage>
        <taxon>Bacteria</taxon>
        <taxon>Pseudomonadati</taxon>
        <taxon>Spirochaetota</taxon>
        <taxon>Spirochaetia</taxon>
        <taxon>Spirochaetales</taxon>
        <taxon>Treponemataceae</taxon>
        <taxon>Treponema</taxon>
    </lineage>
</organism>
<reference evidence="2 4" key="2">
    <citation type="submission" date="2020-08" db="EMBL/GenBank/DDBJ databases">
        <title>Genomic Encyclopedia of Type Strains, Phase IV (KMG-IV): sequencing the most valuable type-strain genomes for metagenomic binning, comparative biology and taxonomic classification.</title>
        <authorList>
            <person name="Goeker M."/>
        </authorList>
    </citation>
    <scope>NUCLEOTIDE SEQUENCE [LARGE SCALE GENOMIC DNA]</scope>
    <source>
        <strain evidence="2 4">DSM 103679</strain>
    </source>
</reference>
<name>A0A840SHY8_9SPIR</name>
<evidence type="ECO:0000313" key="3">
    <source>
        <dbReference type="EMBL" id="QOS40967.1"/>
    </source>
</evidence>